<dbReference type="AlphaFoldDB" id="A0A1M3TS70"/>
<gene>
    <name evidence="2" type="ORF">ASPFODRAFT_42848</name>
</gene>
<dbReference type="EMBL" id="KV878238">
    <property type="protein sequence ID" value="OJZ89585.1"/>
    <property type="molecule type" value="Genomic_DNA"/>
</dbReference>
<proteinExistence type="predicted"/>
<feature type="signal peptide" evidence="1">
    <location>
        <begin position="1"/>
        <end position="22"/>
    </location>
</feature>
<organism evidence="2 3">
    <name type="scientific">Aspergillus luchuensis (strain CBS 106.47)</name>
    <dbReference type="NCBI Taxonomy" id="1137211"/>
    <lineage>
        <taxon>Eukaryota</taxon>
        <taxon>Fungi</taxon>
        <taxon>Dikarya</taxon>
        <taxon>Ascomycota</taxon>
        <taxon>Pezizomycotina</taxon>
        <taxon>Eurotiomycetes</taxon>
        <taxon>Eurotiomycetidae</taxon>
        <taxon>Eurotiales</taxon>
        <taxon>Aspergillaceae</taxon>
        <taxon>Aspergillus</taxon>
        <taxon>Aspergillus subgen. Circumdati</taxon>
    </lineage>
</organism>
<dbReference type="VEuPathDB" id="FungiDB:ASPFODRAFT_42848"/>
<reference evidence="3" key="1">
    <citation type="journal article" date="2017" name="Genome Biol.">
        <title>Comparative genomics reveals high biological diversity and specific adaptations in the industrially and medically important fungal genus Aspergillus.</title>
        <authorList>
            <person name="de Vries R.P."/>
            <person name="Riley R."/>
            <person name="Wiebenga A."/>
            <person name="Aguilar-Osorio G."/>
            <person name="Amillis S."/>
            <person name="Uchima C.A."/>
            <person name="Anderluh G."/>
            <person name="Asadollahi M."/>
            <person name="Askin M."/>
            <person name="Barry K."/>
            <person name="Battaglia E."/>
            <person name="Bayram O."/>
            <person name="Benocci T."/>
            <person name="Braus-Stromeyer S.A."/>
            <person name="Caldana C."/>
            <person name="Canovas D."/>
            <person name="Cerqueira G.C."/>
            <person name="Chen F."/>
            <person name="Chen W."/>
            <person name="Choi C."/>
            <person name="Clum A."/>
            <person name="Dos Santos R.A."/>
            <person name="Damasio A.R."/>
            <person name="Diallinas G."/>
            <person name="Emri T."/>
            <person name="Fekete E."/>
            <person name="Flipphi M."/>
            <person name="Freyberg S."/>
            <person name="Gallo A."/>
            <person name="Gournas C."/>
            <person name="Habgood R."/>
            <person name="Hainaut M."/>
            <person name="Harispe M.L."/>
            <person name="Henrissat B."/>
            <person name="Hilden K.S."/>
            <person name="Hope R."/>
            <person name="Hossain A."/>
            <person name="Karabika E."/>
            <person name="Karaffa L."/>
            <person name="Karanyi Z."/>
            <person name="Krasevec N."/>
            <person name="Kuo A."/>
            <person name="Kusch H."/>
            <person name="LaButti K."/>
            <person name="Lagendijk E.L."/>
            <person name="Lapidus A."/>
            <person name="Levasseur A."/>
            <person name="Lindquist E."/>
            <person name="Lipzen A."/>
            <person name="Logrieco A.F."/>
            <person name="MacCabe A."/>
            <person name="Maekelae M.R."/>
            <person name="Malavazi I."/>
            <person name="Melin P."/>
            <person name="Meyer V."/>
            <person name="Mielnichuk N."/>
            <person name="Miskei M."/>
            <person name="Molnar A.P."/>
            <person name="Mule G."/>
            <person name="Ngan C.Y."/>
            <person name="Orejas M."/>
            <person name="Orosz E."/>
            <person name="Ouedraogo J.P."/>
            <person name="Overkamp K.M."/>
            <person name="Park H.-S."/>
            <person name="Perrone G."/>
            <person name="Piumi F."/>
            <person name="Punt P.J."/>
            <person name="Ram A.F."/>
            <person name="Ramon A."/>
            <person name="Rauscher S."/>
            <person name="Record E."/>
            <person name="Riano-Pachon D.M."/>
            <person name="Robert V."/>
            <person name="Roehrig J."/>
            <person name="Ruller R."/>
            <person name="Salamov A."/>
            <person name="Salih N.S."/>
            <person name="Samson R.A."/>
            <person name="Sandor E."/>
            <person name="Sanguinetti M."/>
            <person name="Schuetze T."/>
            <person name="Sepcic K."/>
            <person name="Shelest E."/>
            <person name="Sherlock G."/>
            <person name="Sophianopoulou V."/>
            <person name="Squina F.M."/>
            <person name="Sun H."/>
            <person name="Susca A."/>
            <person name="Todd R.B."/>
            <person name="Tsang A."/>
            <person name="Unkles S.E."/>
            <person name="van de Wiele N."/>
            <person name="van Rossen-Uffink D."/>
            <person name="Oliveira J.V."/>
            <person name="Vesth T.C."/>
            <person name="Visser J."/>
            <person name="Yu J.-H."/>
            <person name="Zhou M."/>
            <person name="Andersen M.R."/>
            <person name="Archer D.B."/>
            <person name="Baker S.E."/>
            <person name="Benoit I."/>
            <person name="Brakhage A.A."/>
            <person name="Braus G.H."/>
            <person name="Fischer R."/>
            <person name="Frisvad J.C."/>
            <person name="Goldman G.H."/>
            <person name="Houbraken J."/>
            <person name="Oakley B."/>
            <person name="Pocsi I."/>
            <person name="Scazzocchio C."/>
            <person name="Seiboth B."/>
            <person name="vanKuyk P.A."/>
            <person name="Wortman J."/>
            <person name="Dyer P.S."/>
            <person name="Grigoriev I.V."/>
        </authorList>
    </citation>
    <scope>NUCLEOTIDE SEQUENCE [LARGE SCALE GENOMIC DNA]</scope>
    <source>
        <strain evidence="3">CBS 106.47</strain>
    </source>
</reference>
<evidence type="ECO:0008006" key="4">
    <source>
        <dbReference type="Google" id="ProtNLM"/>
    </source>
</evidence>
<evidence type="ECO:0000256" key="1">
    <source>
        <dbReference type="SAM" id="SignalP"/>
    </source>
</evidence>
<name>A0A1M3TS70_ASPLC</name>
<evidence type="ECO:0000313" key="2">
    <source>
        <dbReference type="EMBL" id="OJZ89585.1"/>
    </source>
</evidence>
<accession>A0A1M3TS70</accession>
<dbReference type="Proteomes" id="UP000184063">
    <property type="component" value="Unassembled WGS sequence"/>
</dbReference>
<keyword evidence="1" id="KW-0732">Signal</keyword>
<evidence type="ECO:0000313" key="3">
    <source>
        <dbReference type="Proteomes" id="UP000184063"/>
    </source>
</evidence>
<protein>
    <recommendedName>
        <fullName evidence="4">Secreted protein</fullName>
    </recommendedName>
</protein>
<sequence>MTFFLHSHGAVSALLLLRSVSWEDDVGPEFSKCACSLENRKSARTHFIGVLAPVPLYGLTPYRGRFGVNDRCRWWPLHLFVYYWSWGLLYPLESRLHWFHKAG</sequence>
<feature type="chain" id="PRO_5012228738" description="Secreted protein" evidence="1">
    <location>
        <begin position="23"/>
        <end position="103"/>
    </location>
</feature>